<sequence length="88" mass="10344">MANRGRPTQTKRQRERKRMERAKEKDAQRANARIRRAEAPDRPTDHDPDIVGFKPGPQEMPAWQREFFEEEQRAKEAAEKLARESGKS</sequence>
<reference evidence="2" key="1">
    <citation type="submission" date="2018-05" db="EMBL/GenBank/DDBJ databases">
        <authorList>
            <person name="Lanie J.A."/>
            <person name="Ng W.-L."/>
            <person name="Kazmierczak K.M."/>
            <person name="Andrzejewski T.M."/>
            <person name="Davidsen T.M."/>
            <person name="Wayne K.J."/>
            <person name="Tettelin H."/>
            <person name="Glass J.I."/>
            <person name="Rusch D."/>
            <person name="Podicherti R."/>
            <person name="Tsui H.-C.T."/>
            <person name="Winkler M.E."/>
        </authorList>
    </citation>
    <scope>NUCLEOTIDE SEQUENCE</scope>
</reference>
<dbReference type="EMBL" id="UINC01167667">
    <property type="protein sequence ID" value="SVD70306.1"/>
    <property type="molecule type" value="Genomic_DNA"/>
</dbReference>
<dbReference type="AlphaFoldDB" id="A0A382XGL4"/>
<feature type="compositionally biased region" description="Basic and acidic residues" evidence="1">
    <location>
        <begin position="17"/>
        <end position="28"/>
    </location>
</feature>
<gene>
    <name evidence="2" type="ORF">METZ01_LOCUS423160</name>
</gene>
<evidence type="ECO:0000256" key="1">
    <source>
        <dbReference type="SAM" id="MobiDB-lite"/>
    </source>
</evidence>
<evidence type="ECO:0000313" key="2">
    <source>
        <dbReference type="EMBL" id="SVD70306.1"/>
    </source>
</evidence>
<feature type="compositionally biased region" description="Basic and acidic residues" evidence="1">
    <location>
        <begin position="35"/>
        <end position="49"/>
    </location>
</feature>
<proteinExistence type="predicted"/>
<protein>
    <submittedName>
        <fullName evidence="2">Uncharacterized protein</fullName>
    </submittedName>
</protein>
<name>A0A382XGL4_9ZZZZ</name>
<organism evidence="2">
    <name type="scientific">marine metagenome</name>
    <dbReference type="NCBI Taxonomy" id="408172"/>
    <lineage>
        <taxon>unclassified sequences</taxon>
        <taxon>metagenomes</taxon>
        <taxon>ecological metagenomes</taxon>
    </lineage>
</organism>
<feature type="region of interest" description="Disordered" evidence="1">
    <location>
        <begin position="1"/>
        <end position="62"/>
    </location>
</feature>
<accession>A0A382XGL4</accession>